<dbReference type="AlphaFoldDB" id="A0A5P9NKZ5"/>
<dbReference type="Proteomes" id="UP000326287">
    <property type="component" value="Chromosome"/>
</dbReference>
<feature type="transmembrane region" description="Helical" evidence="5">
    <location>
        <begin position="243"/>
        <end position="262"/>
    </location>
</feature>
<evidence type="ECO:0000259" key="6">
    <source>
        <dbReference type="Pfam" id="PF00892"/>
    </source>
</evidence>
<evidence type="ECO:0000256" key="4">
    <source>
        <dbReference type="ARBA" id="ARBA00023136"/>
    </source>
</evidence>
<reference evidence="7 8" key="1">
    <citation type="submission" date="2019-02" db="EMBL/GenBank/DDBJ databases">
        <authorList>
            <person name="Li S.-H."/>
        </authorList>
    </citation>
    <scope>NUCLEOTIDE SEQUENCE [LARGE SCALE GENOMIC DNA]</scope>
    <source>
        <strain evidence="7 8">IMCC14385</strain>
    </source>
</reference>
<feature type="transmembrane region" description="Helical" evidence="5">
    <location>
        <begin position="12"/>
        <end position="29"/>
    </location>
</feature>
<evidence type="ECO:0000256" key="5">
    <source>
        <dbReference type="SAM" id="Phobius"/>
    </source>
</evidence>
<feature type="transmembrane region" description="Helical" evidence="5">
    <location>
        <begin position="41"/>
        <end position="60"/>
    </location>
</feature>
<feature type="transmembrane region" description="Helical" evidence="5">
    <location>
        <begin position="72"/>
        <end position="93"/>
    </location>
</feature>
<dbReference type="OrthoDB" id="148351at2"/>
<dbReference type="InterPro" id="IPR000620">
    <property type="entry name" value="EamA_dom"/>
</dbReference>
<dbReference type="GO" id="GO:0016020">
    <property type="term" value="C:membrane"/>
    <property type="evidence" value="ECO:0007669"/>
    <property type="project" value="UniProtKB-SubCell"/>
</dbReference>
<dbReference type="Pfam" id="PF00892">
    <property type="entry name" value="EamA"/>
    <property type="match status" value="2"/>
</dbReference>
<evidence type="ECO:0000256" key="1">
    <source>
        <dbReference type="ARBA" id="ARBA00004141"/>
    </source>
</evidence>
<dbReference type="PANTHER" id="PTHR22911">
    <property type="entry name" value="ACYL-MALONYL CONDENSING ENZYME-RELATED"/>
    <property type="match status" value="1"/>
</dbReference>
<feature type="transmembrane region" description="Helical" evidence="5">
    <location>
        <begin position="192"/>
        <end position="211"/>
    </location>
</feature>
<comment type="subcellular location">
    <subcellularLocation>
        <location evidence="1">Membrane</location>
        <topology evidence="1">Multi-pass membrane protein</topology>
    </subcellularLocation>
</comment>
<feature type="domain" description="EamA" evidence="6">
    <location>
        <begin position="14"/>
        <end position="141"/>
    </location>
</feature>
<keyword evidence="2 5" id="KW-0812">Transmembrane</keyword>
<feature type="transmembrane region" description="Helical" evidence="5">
    <location>
        <begin position="125"/>
        <end position="141"/>
    </location>
</feature>
<keyword evidence="4 5" id="KW-0472">Membrane</keyword>
<dbReference type="EMBL" id="CP036422">
    <property type="protein sequence ID" value="QFU75618.1"/>
    <property type="molecule type" value="Genomic_DNA"/>
</dbReference>
<evidence type="ECO:0000313" key="7">
    <source>
        <dbReference type="EMBL" id="QFU75618.1"/>
    </source>
</evidence>
<feature type="transmembrane region" description="Helical" evidence="5">
    <location>
        <begin position="217"/>
        <end position="236"/>
    </location>
</feature>
<name>A0A5P9NKZ5_9GAMM</name>
<accession>A0A5P9NKZ5</accession>
<evidence type="ECO:0000313" key="8">
    <source>
        <dbReference type="Proteomes" id="UP000326287"/>
    </source>
</evidence>
<organism evidence="7 8">
    <name type="scientific">Halioglobus maricola</name>
    <dbReference type="NCBI Taxonomy" id="2601894"/>
    <lineage>
        <taxon>Bacteria</taxon>
        <taxon>Pseudomonadati</taxon>
        <taxon>Pseudomonadota</taxon>
        <taxon>Gammaproteobacteria</taxon>
        <taxon>Cellvibrionales</taxon>
        <taxon>Halieaceae</taxon>
        <taxon>Halioglobus</taxon>
    </lineage>
</organism>
<keyword evidence="8" id="KW-1185">Reference proteome</keyword>
<dbReference type="PANTHER" id="PTHR22911:SF6">
    <property type="entry name" value="SOLUTE CARRIER FAMILY 35 MEMBER G1"/>
    <property type="match status" value="1"/>
</dbReference>
<dbReference type="SUPFAM" id="SSF103481">
    <property type="entry name" value="Multidrug resistance efflux transporter EmrE"/>
    <property type="match status" value="2"/>
</dbReference>
<dbReference type="KEGG" id="halc:EY643_08120"/>
<feature type="transmembrane region" description="Helical" evidence="5">
    <location>
        <begin position="99"/>
        <end position="118"/>
    </location>
</feature>
<feature type="transmembrane region" description="Helical" evidence="5">
    <location>
        <begin position="153"/>
        <end position="172"/>
    </location>
</feature>
<dbReference type="InterPro" id="IPR037185">
    <property type="entry name" value="EmrE-like"/>
</dbReference>
<keyword evidence="3 5" id="KW-1133">Transmembrane helix</keyword>
<protein>
    <submittedName>
        <fullName evidence="7">DMT family transporter</fullName>
    </submittedName>
</protein>
<evidence type="ECO:0000256" key="2">
    <source>
        <dbReference type="ARBA" id="ARBA00022692"/>
    </source>
</evidence>
<feature type="transmembrane region" description="Helical" evidence="5">
    <location>
        <begin position="268"/>
        <end position="285"/>
    </location>
</feature>
<proteinExistence type="predicted"/>
<evidence type="ECO:0000256" key="3">
    <source>
        <dbReference type="ARBA" id="ARBA00022989"/>
    </source>
</evidence>
<gene>
    <name evidence="7" type="ORF">EY643_08120</name>
</gene>
<dbReference type="Gene3D" id="1.10.3730.20">
    <property type="match status" value="1"/>
</dbReference>
<sequence length="300" mass="32043">MSRPILHPGIPFAAACLGMATFAGMDALMKGLSIEMGVYNALLWRTGIAAGLALLLFLIRRSALPGSKALRIHVWRGIITSVMAYLFFWGLVYVPLAEAIALSFIAPLIALYLAAILLGEKINRNTIMASVLGLAGAGIIIQGKLSGEYSSEVGKGVAAILISAALYAYNLILQRQQALIANPVEISLFQNATVVGIYLLFAPFLAVVPALEQWPTLTLTAALGVLSLLCLSWAYGKAEAKTLIPVEYTAFIWASLFGWLMYGEKLTLITLAGTALIVIGCLLAARQHPDDVEHVESTAV</sequence>
<feature type="domain" description="EamA" evidence="6">
    <location>
        <begin position="155"/>
        <end position="284"/>
    </location>
</feature>
<dbReference type="RefSeq" id="WP_152661725.1">
    <property type="nucleotide sequence ID" value="NZ_CP036422.1"/>
</dbReference>
<dbReference type="PROSITE" id="PS51257">
    <property type="entry name" value="PROKAR_LIPOPROTEIN"/>
    <property type="match status" value="1"/>
</dbReference>